<dbReference type="AlphaFoldDB" id="A0A4D5RA35"/>
<sequence>MKSKCFVLIYYLLMIYMPPFCISDIYLHNPRGSNNRLDEKTAVRRNQNRLFNSQNNVRGGYNVGDATDLPSEGNEEWQYQMKYFQSSATAESELEIEWTMQHGCGKRQDSYASTEEVDCNVILQFMCQDPTLLANSEDRIRDGGSTATQDFTTQVGPEDAVKNMEERRSNDIKKERGLHESWLHYEKCSQRERNAGLFTADINLNNVGSYSSAIHTRQNPQGNRYGYECPEERDYYPYWHTAPWKDIAILVTNLTQCSMYQEESFNVRPVHECVEFDSQKHRMSSRWNNEAKCRENGGQWQLFYNYLEKAPDFKSKDECEAQQVIKGNQYIWAVPYDSDNVQAECLVSLTPPECKEAPWSRANHLGLTEGGRMPNYTWTIPYFPSNNNQSCIFRIRYNISSFDYDPLTTDYHQNLNPDLQIFPPVSKNPIVNIGIRSPLRLAINTQQLGRTFQDRTHMFWLVPRPSNMQFQRIYNLNVKGKRGNIVQTYPAVEYDFSPSVTRMNAENLLHIQWTGSNTHNNNGAGRNGQAGAAGVGLTGTDRSNLVEIANLGENFPLPYETSNFYKNAELKWIYFGKENISPLSLAVNLASSGFYRCINFTECPESEHQDFVYEVKQEKLSNVLNNAPPSYPGVVIQLKPGNYTYMCTRNNNFSNRSQKGTIIVE</sequence>
<protein>
    <submittedName>
        <fullName evidence="2">Protein DD3-3</fullName>
    </submittedName>
</protein>
<keyword evidence="1" id="KW-0732">Signal</keyword>
<proteinExistence type="predicted"/>
<dbReference type="PANTHER" id="PTHR35170">
    <property type="entry name" value="PROTEIN DD3-3"/>
    <property type="match status" value="1"/>
</dbReference>
<dbReference type="PANTHER" id="PTHR35170:SF2">
    <property type="entry name" value="PROTEIN DD3-3"/>
    <property type="match status" value="1"/>
</dbReference>
<name>A0A4D5RA35_SCOVI</name>
<evidence type="ECO:0000256" key="1">
    <source>
        <dbReference type="SAM" id="SignalP"/>
    </source>
</evidence>
<feature type="signal peptide" evidence="1">
    <location>
        <begin position="1"/>
        <end position="23"/>
    </location>
</feature>
<dbReference type="InterPro" id="IPR053320">
    <property type="entry name" value="Protein_DD3-3_O-glyco"/>
</dbReference>
<accession>A0A4D5RA35</accession>
<organism evidence="2">
    <name type="scientific">Scolopendra viridis</name>
    <name type="common">Giant centipede</name>
    <dbReference type="NCBI Taxonomy" id="118503"/>
    <lineage>
        <taxon>Eukaryota</taxon>
        <taxon>Metazoa</taxon>
        <taxon>Ecdysozoa</taxon>
        <taxon>Arthropoda</taxon>
        <taxon>Myriapoda</taxon>
        <taxon>Chilopoda</taxon>
        <taxon>Pleurostigmophora</taxon>
        <taxon>Scolopendromorpha</taxon>
        <taxon>Scolopendridae</taxon>
        <taxon>Scolopendra</taxon>
    </lineage>
</organism>
<reference evidence="2" key="1">
    <citation type="journal article" date="2018" name="Toxicon">
        <title>Venom-gland transcriptomics and venom proteomics of the giant Florida blue centipede, Scolopendra viridis.</title>
        <authorList>
            <person name="Ward M.J."/>
            <person name="Rokyta D.R."/>
        </authorList>
    </citation>
    <scope>NUCLEOTIDE SEQUENCE</scope>
    <source>
        <tissue evidence="2">Venom gland</tissue>
    </source>
</reference>
<evidence type="ECO:0000313" key="2">
    <source>
        <dbReference type="EMBL" id="MIC89019.1"/>
    </source>
</evidence>
<feature type="chain" id="PRO_5020031268" evidence="1">
    <location>
        <begin position="24"/>
        <end position="665"/>
    </location>
</feature>
<dbReference type="EMBL" id="GGNE01000478">
    <property type="protein sequence ID" value="MIC89019.1"/>
    <property type="molecule type" value="Transcribed_RNA"/>
</dbReference>